<keyword evidence="1" id="KW-1133">Transmembrane helix</keyword>
<evidence type="ECO:0000256" key="1">
    <source>
        <dbReference type="SAM" id="Phobius"/>
    </source>
</evidence>
<keyword evidence="1" id="KW-0472">Membrane</keyword>
<comment type="caution">
    <text evidence="3">The sequence shown here is derived from an EMBL/GenBank/DDBJ whole genome shotgun (WGS) entry which is preliminary data.</text>
</comment>
<dbReference type="InterPro" id="IPR025640">
    <property type="entry name" value="GYF_2"/>
</dbReference>
<accession>A0A2A4YLE8</accession>
<sequence length="149" mass="17261">MPLSRFLLLIGLSVLMGLVTAFFARNRRNRDFSIWFILGFMFGLLAFVPLLFLPKLKKKKKENASKEEPIITVDLTPKLPMREQLWYFLDEKQTQVGPVSFEGLRKHFLTGTVGTTSYVWNAMMKDWEPLQALPEYLNEITSEDLNVST</sequence>
<evidence type="ECO:0000259" key="2">
    <source>
        <dbReference type="Pfam" id="PF14237"/>
    </source>
</evidence>
<evidence type="ECO:0000313" key="4">
    <source>
        <dbReference type="Proteomes" id="UP000217838"/>
    </source>
</evidence>
<gene>
    <name evidence="3" type="ORF">COB11_01540</name>
</gene>
<protein>
    <recommendedName>
        <fullName evidence="2">GYF domain-containing protein</fullName>
    </recommendedName>
</protein>
<dbReference type="EMBL" id="NVUU01000011">
    <property type="protein sequence ID" value="PCI95692.1"/>
    <property type="molecule type" value="Genomic_DNA"/>
</dbReference>
<reference evidence="4" key="1">
    <citation type="submission" date="2017-08" db="EMBL/GenBank/DDBJ databases">
        <title>A dynamic microbial community with high functional redundancy inhabits the cold, oxic subseafloor aquifer.</title>
        <authorList>
            <person name="Tully B.J."/>
            <person name="Wheat C.G."/>
            <person name="Glazer B.T."/>
            <person name="Huber J.A."/>
        </authorList>
    </citation>
    <scope>NUCLEOTIDE SEQUENCE [LARGE SCALE GENOMIC DNA]</scope>
</reference>
<keyword evidence="1" id="KW-0812">Transmembrane</keyword>
<name>A0A2A4YLE8_UNCAE</name>
<organism evidence="3 4">
    <name type="scientific">Aerophobetes bacterium</name>
    <dbReference type="NCBI Taxonomy" id="2030807"/>
    <lineage>
        <taxon>Bacteria</taxon>
        <taxon>Candidatus Aerophobota</taxon>
    </lineage>
</organism>
<feature type="domain" description="GYF" evidence="2">
    <location>
        <begin position="86"/>
        <end position="135"/>
    </location>
</feature>
<dbReference type="AlphaFoldDB" id="A0A2A4YLE8"/>
<evidence type="ECO:0000313" key="3">
    <source>
        <dbReference type="EMBL" id="PCI95692.1"/>
    </source>
</evidence>
<proteinExistence type="predicted"/>
<dbReference type="Pfam" id="PF14237">
    <property type="entry name" value="GYF_2"/>
    <property type="match status" value="1"/>
</dbReference>
<dbReference type="Proteomes" id="UP000217838">
    <property type="component" value="Unassembled WGS sequence"/>
</dbReference>
<feature type="transmembrane region" description="Helical" evidence="1">
    <location>
        <begin position="33"/>
        <end position="53"/>
    </location>
</feature>